<sequence length="159" mass="17927">MRILNQLEEMNQINGLVQPDSPTRRPVVAQSALSHAKPVNPVKQARKNEVMQQALDINSGSFDDDSFSEPKGPSVIKRKNTVTEIPSFQGNESLFYRAEAICAFLEKEIGIDGLIDLKELIYEENDTPFPEHPIPTKYDPQIIVLTRQLLILDDLLTKV</sequence>
<dbReference type="InParanoid" id="A2EAU0"/>
<dbReference type="EMBL" id="DS113342">
    <property type="protein sequence ID" value="EAY10185.1"/>
    <property type="molecule type" value="Genomic_DNA"/>
</dbReference>
<dbReference type="VEuPathDB" id="TrichDB:TVAGG3_0767670"/>
<keyword evidence="2" id="KW-1185">Reference proteome</keyword>
<dbReference type="VEuPathDB" id="TrichDB:TVAG_118370"/>
<dbReference type="RefSeq" id="XP_001322408.1">
    <property type="nucleotide sequence ID" value="XM_001322373.1"/>
</dbReference>
<name>A2EAU0_TRIV3</name>
<gene>
    <name evidence="1" type="ORF">TVAG_118370</name>
</gene>
<dbReference type="KEGG" id="tva:4768116"/>
<proteinExistence type="predicted"/>
<reference evidence="1" key="1">
    <citation type="submission" date="2006-10" db="EMBL/GenBank/DDBJ databases">
        <authorList>
            <person name="Amadeo P."/>
            <person name="Zhao Q."/>
            <person name="Wortman J."/>
            <person name="Fraser-Liggett C."/>
            <person name="Carlton J."/>
        </authorList>
    </citation>
    <scope>NUCLEOTIDE SEQUENCE</scope>
    <source>
        <strain evidence="1">G3</strain>
    </source>
</reference>
<reference evidence="1" key="2">
    <citation type="journal article" date="2007" name="Science">
        <title>Draft genome sequence of the sexually transmitted pathogen Trichomonas vaginalis.</title>
        <authorList>
            <person name="Carlton J.M."/>
            <person name="Hirt R.P."/>
            <person name="Silva J.C."/>
            <person name="Delcher A.L."/>
            <person name="Schatz M."/>
            <person name="Zhao Q."/>
            <person name="Wortman J.R."/>
            <person name="Bidwell S.L."/>
            <person name="Alsmark U.C.M."/>
            <person name="Besteiro S."/>
            <person name="Sicheritz-Ponten T."/>
            <person name="Noel C.J."/>
            <person name="Dacks J.B."/>
            <person name="Foster P.G."/>
            <person name="Simillion C."/>
            <person name="Van de Peer Y."/>
            <person name="Miranda-Saavedra D."/>
            <person name="Barton G.J."/>
            <person name="Westrop G.D."/>
            <person name="Mueller S."/>
            <person name="Dessi D."/>
            <person name="Fiori P.L."/>
            <person name="Ren Q."/>
            <person name="Paulsen I."/>
            <person name="Zhang H."/>
            <person name="Bastida-Corcuera F.D."/>
            <person name="Simoes-Barbosa A."/>
            <person name="Brown M.T."/>
            <person name="Hayes R.D."/>
            <person name="Mukherjee M."/>
            <person name="Okumura C.Y."/>
            <person name="Schneider R."/>
            <person name="Smith A.J."/>
            <person name="Vanacova S."/>
            <person name="Villalvazo M."/>
            <person name="Haas B.J."/>
            <person name="Pertea M."/>
            <person name="Feldblyum T.V."/>
            <person name="Utterback T.R."/>
            <person name="Shu C.L."/>
            <person name="Osoegawa K."/>
            <person name="de Jong P.J."/>
            <person name="Hrdy I."/>
            <person name="Horvathova L."/>
            <person name="Zubacova Z."/>
            <person name="Dolezal P."/>
            <person name="Malik S.B."/>
            <person name="Logsdon J.M. Jr."/>
            <person name="Henze K."/>
            <person name="Gupta A."/>
            <person name="Wang C.C."/>
            <person name="Dunne R.L."/>
            <person name="Upcroft J.A."/>
            <person name="Upcroft P."/>
            <person name="White O."/>
            <person name="Salzberg S.L."/>
            <person name="Tang P."/>
            <person name="Chiu C.-H."/>
            <person name="Lee Y.-S."/>
            <person name="Embley T.M."/>
            <person name="Coombs G.H."/>
            <person name="Mottram J.C."/>
            <person name="Tachezy J."/>
            <person name="Fraser-Liggett C.M."/>
            <person name="Johnson P.J."/>
        </authorList>
    </citation>
    <scope>NUCLEOTIDE SEQUENCE [LARGE SCALE GENOMIC DNA]</scope>
    <source>
        <strain evidence="1">G3</strain>
    </source>
</reference>
<organism evidence="1 2">
    <name type="scientific">Trichomonas vaginalis (strain ATCC PRA-98 / G3)</name>
    <dbReference type="NCBI Taxonomy" id="412133"/>
    <lineage>
        <taxon>Eukaryota</taxon>
        <taxon>Metamonada</taxon>
        <taxon>Parabasalia</taxon>
        <taxon>Trichomonadida</taxon>
        <taxon>Trichomonadidae</taxon>
        <taxon>Trichomonas</taxon>
    </lineage>
</organism>
<dbReference type="AlphaFoldDB" id="A2EAU0"/>
<evidence type="ECO:0000313" key="1">
    <source>
        <dbReference type="EMBL" id="EAY10185.1"/>
    </source>
</evidence>
<dbReference type="Proteomes" id="UP000001542">
    <property type="component" value="Unassembled WGS sequence"/>
</dbReference>
<evidence type="ECO:0000313" key="2">
    <source>
        <dbReference type="Proteomes" id="UP000001542"/>
    </source>
</evidence>
<protein>
    <submittedName>
        <fullName evidence="1">Uncharacterized protein</fullName>
    </submittedName>
</protein>
<accession>A2EAU0</accession>